<evidence type="ECO:0008006" key="3">
    <source>
        <dbReference type="Google" id="ProtNLM"/>
    </source>
</evidence>
<gene>
    <name evidence="1" type="ORF">A2519_05550</name>
</gene>
<evidence type="ECO:0000313" key="2">
    <source>
        <dbReference type="Proteomes" id="UP000179243"/>
    </source>
</evidence>
<sequence length="215" mass="24589">MAGLFYYFQYRTMKYIFAAFCCIVSFSFPEESNIEKLREYFSHPHDKLFFGVGGGIFQGINEHYTAQFSTLYSPALVLNAGVGDYPFVFDIKYCVQWAEGFSGAYRSGAGASLTEYEIMSGMRIYLFWRNRRVKNYLLFSGMGSQEVLRSSSDGGVEPVQTTEGVRFGFAAGLCFDIFPADYCFLSLDFVYKYLHSDFFKRKELVVVELIFNIGT</sequence>
<dbReference type="Proteomes" id="UP000179243">
    <property type="component" value="Unassembled WGS sequence"/>
</dbReference>
<reference evidence="1 2" key="1">
    <citation type="journal article" date="2016" name="Nat. Commun.">
        <title>Thousands of microbial genomes shed light on interconnected biogeochemical processes in an aquifer system.</title>
        <authorList>
            <person name="Anantharaman K."/>
            <person name="Brown C.T."/>
            <person name="Hug L.A."/>
            <person name="Sharon I."/>
            <person name="Castelle C.J."/>
            <person name="Probst A.J."/>
            <person name="Thomas B.C."/>
            <person name="Singh A."/>
            <person name="Wilkins M.J."/>
            <person name="Karaoz U."/>
            <person name="Brodie E.L."/>
            <person name="Williams K.H."/>
            <person name="Hubbard S.S."/>
            <person name="Banfield J.F."/>
        </authorList>
    </citation>
    <scope>NUCLEOTIDE SEQUENCE [LARGE SCALE GENOMIC DNA]</scope>
</reference>
<evidence type="ECO:0000313" key="1">
    <source>
        <dbReference type="EMBL" id="OGK01908.1"/>
    </source>
</evidence>
<organism evidence="1 2">
    <name type="scientific">Candidatus Raymondbacteria bacterium RIFOXYD12_FULL_49_13</name>
    <dbReference type="NCBI Taxonomy" id="1817890"/>
    <lineage>
        <taxon>Bacteria</taxon>
        <taxon>Raymondiibacteriota</taxon>
    </lineage>
</organism>
<protein>
    <recommendedName>
        <fullName evidence="3">Outer membrane protein beta-barrel domain-containing protein</fullName>
    </recommendedName>
</protein>
<dbReference type="AlphaFoldDB" id="A0A1F7F5Q0"/>
<comment type="caution">
    <text evidence="1">The sequence shown here is derived from an EMBL/GenBank/DDBJ whole genome shotgun (WGS) entry which is preliminary data.</text>
</comment>
<name>A0A1F7F5Q0_UNCRA</name>
<proteinExistence type="predicted"/>
<dbReference type="EMBL" id="MFYX01000116">
    <property type="protein sequence ID" value="OGK01908.1"/>
    <property type="molecule type" value="Genomic_DNA"/>
</dbReference>
<accession>A0A1F7F5Q0</accession>